<comment type="caution">
    <text evidence="1">The sequence shown here is derived from an EMBL/GenBank/DDBJ whole genome shotgun (WGS) entry which is preliminary data.</text>
</comment>
<protein>
    <submittedName>
        <fullName evidence="1">Uncharacterized protein</fullName>
    </submittedName>
</protein>
<accession>A0ABV9HCF5</accession>
<reference evidence="2" key="1">
    <citation type="journal article" date="2019" name="Int. J. Syst. Evol. Microbiol.">
        <title>The Global Catalogue of Microorganisms (GCM) 10K type strain sequencing project: providing services to taxonomists for standard genome sequencing and annotation.</title>
        <authorList>
            <consortium name="The Broad Institute Genomics Platform"/>
            <consortium name="The Broad Institute Genome Sequencing Center for Infectious Disease"/>
            <person name="Wu L."/>
            <person name="Ma J."/>
        </authorList>
    </citation>
    <scope>NUCLEOTIDE SEQUENCE [LARGE SCALE GENOMIC DNA]</scope>
    <source>
        <strain evidence="2">CCUG 42722</strain>
    </source>
</reference>
<proteinExistence type="predicted"/>
<gene>
    <name evidence="1" type="ORF">ACFO6V_07295</name>
</gene>
<evidence type="ECO:0000313" key="2">
    <source>
        <dbReference type="Proteomes" id="UP001596011"/>
    </source>
</evidence>
<sequence length="54" mass="5840">MNAHVSKGLQVPAICFGALVFTSVKRRNGQVKRNLKAAFGVAIGAITRDQTNQR</sequence>
<dbReference type="RefSeq" id="WP_377133721.1">
    <property type="nucleotide sequence ID" value="NZ_JBHSFI010000003.1"/>
</dbReference>
<dbReference type="Proteomes" id="UP001596011">
    <property type="component" value="Unassembled WGS sequence"/>
</dbReference>
<dbReference type="EMBL" id="JBHSFI010000003">
    <property type="protein sequence ID" value="MFC4628031.1"/>
    <property type="molecule type" value="Genomic_DNA"/>
</dbReference>
<organism evidence="1 2">
    <name type="scientific">Promicromonospora alba</name>
    <dbReference type="NCBI Taxonomy" id="1616110"/>
    <lineage>
        <taxon>Bacteria</taxon>
        <taxon>Bacillati</taxon>
        <taxon>Actinomycetota</taxon>
        <taxon>Actinomycetes</taxon>
        <taxon>Micrococcales</taxon>
        <taxon>Promicromonosporaceae</taxon>
        <taxon>Promicromonospora</taxon>
    </lineage>
</organism>
<keyword evidence="2" id="KW-1185">Reference proteome</keyword>
<evidence type="ECO:0000313" key="1">
    <source>
        <dbReference type="EMBL" id="MFC4628031.1"/>
    </source>
</evidence>
<name>A0ABV9HCF5_9MICO</name>